<evidence type="ECO:0000313" key="2">
    <source>
        <dbReference type="Proteomes" id="UP000679335"/>
    </source>
</evidence>
<proteinExistence type="predicted"/>
<reference evidence="1 2" key="1">
    <citation type="submission" date="2021-05" db="EMBL/GenBank/DDBJ databases">
        <title>Novel species in genus Cellulomonas.</title>
        <authorList>
            <person name="Zhang G."/>
        </authorList>
    </citation>
    <scope>NUCLEOTIDE SEQUENCE [LARGE SCALE GENOMIC DNA]</scope>
    <source>
        <strain evidence="2">zg-ZUI157</strain>
    </source>
</reference>
<evidence type="ECO:0000313" key="1">
    <source>
        <dbReference type="EMBL" id="QWC16343.1"/>
    </source>
</evidence>
<evidence type="ECO:0008006" key="3">
    <source>
        <dbReference type="Google" id="ProtNLM"/>
    </source>
</evidence>
<keyword evidence="2" id="KW-1185">Reference proteome</keyword>
<dbReference type="EMBL" id="CP076023">
    <property type="protein sequence ID" value="QWC16343.1"/>
    <property type="molecule type" value="Genomic_DNA"/>
</dbReference>
<dbReference type="Proteomes" id="UP000679335">
    <property type="component" value="Chromosome"/>
</dbReference>
<protein>
    <recommendedName>
        <fullName evidence="3">Transposase</fullName>
    </recommendedName>
</protein>
<name>A0ABX8GJH8_9CELL</name>
<accession>A0ABX8GJH8</accession>
<sequence>MTIPLALAVAVAVPTPPTVRPCPHTYAEVREIMHGVLPGARWRRLPLWRYALVWQHP</sequence>
<dbReference type="RefSeq" id="WP_208196904.1">
    <property type="nucleotide sequence ID" value="NZ_CP076023.1"/>
</dbReference>
<organism evidence="1 2">
    <name type="scientific">Cellulomonas dongxiuzhuiae</name>
    <dbReference type="NCBI Taxonomy" id="2819979"/>
    <lineage>
        <taxon>Bacteria</taxon>
        <taxon>Bacillati</taxon>
        <taxon>Actinomycetota</taxon>
        <taxon>Actinomycetes</taxon>
        <taxon>Micrococcales</taxon>
        <taxon>Cellulomonadaceae</taxon>
        <taxon>Cellulomonas</taxon>
    </lineage>
</organism>
<gene>
    <name evidence="1" type="ORF">KKR89_01285</name>
</gene>